<keyword evidence="1" id="KW-0418">Kinase</keyword>
<reference evidence="3 4" key="1">
    <citation type="submission" date="2020-01" db="EMBL/GenBank/DDBJ databases">
        <title>Whole-genome sequence of Heliobacterium undosum DSM 13378.</title>
        <authorList>
            <person name="Kyndt J.A."/>
            <person name="Meyer T.E."/>
        </authorList>
    </citation>
    <scope>NUCLEOTIDE SEQUENCE [LARGE SCALE GENOMIC DNA]</scope>
    <source>
        <strain evidence="3 4">DSM 13378</strain>
    </source>
</reference>
<keyword evidence="1" id="KW-0808">Transferase</keyword>
<dbReference type="Pfam" id="PF13581">
    <property type="entry name" value="HATPase_c_2"/>
    <property type="match status" value="1"/>
</dbReference>
<name>A0A845L9B5_9FIRM</name>
<dbReference type="EMBL" id="WXEY01000011">
    <property type="protein sequence ID" value="MZP30298.1"/>
    <property type="molecule type" value="Genomic_DNA"/>
</dbReference>
<gene>
    <name evidence="3" type="ORF">GTO91_11310</name>
</gene>
<dbReference type="InterPro" id="IPR036890">
    <property type="entry name" value="HATPase_C_sf"/>
</dbReference>
<accession>A0A845L9B5</accession>
<dbReference type="InterPro" id="IPR036457">
    <property type="entry name" value="PPM-type-like_dom_sf"/>
</dbReference>
<dbReference type="PANTHER" id="PTHR35526:SF3">
    <property type="entry name" value="ANTI-SIGMA-F FACTOR RSBW"/>
    <property type="match status" value="1"/>
</dbReference>
<proteinExistence type="predicted"/>
<dbReference type="InterPro" id="IPR003594">
    <property type="entry name" value="HATPase_dom"/>
</dbReference>
<dbReference type="RefSeq" id="WP_161258819.1">
    <property type="nucleotide sequence ID" value="NZ_WXEY01000011.1"/>
</dbReference>
<keyword evidence="4" id="KW-1185">Reference proteome</keyword>
<dbReference type="Gene3D" id="3.60.40.10">
    <property type="entry name" value="PPM-type phosphatase domain"/>
    <property type="match status" value="1"/>
</dbReference>
<protein>
    <recommendedName>
        <fullName evidence="2">Histidine kinase/HSP90-like ATPase domain-containing protein</fullName>
    </recommendedName>
</protein>
<organism evidence="3 4">
    <name type="scientific">Heliomicrobium undosum</name>
    <dbReference type="NCBI Taxonomy" id="121734"/>
    <lineage>
        <taxon>Bacteria</taxon>
        <taxon>Bacillati</taxon>
        <taxon>Bacillota</taxon>
        <taxon>Clostridia</taxon>
        <taxon>Eubacteriales</taxon>
        <taxon>Heliobacteriaceae</taxon>
        <taxon>Heliomicrobium</taxon>
    </lineage>
</organism>
<feature type="domain" description="Histidine kinase/HSP90-like ATPase" evidence="2">
    <location>
        <begin position="9"/>
        <end position="124"/>
    </location>
</feature>
<evidence type="ECO:0000259" key="2">
    <source>
        <dbReference type="Pfam" id="PF13581"/>
    </source>
</evidence>
<dbReference type="PANTHER" id="PTHR35526">
    <property type="entry name" value="ANTI-SIGMA-F FACTOR RSBW-RELATED"/>
    <property type="match status" value="1"/>
</dbReference>
<dbReference type="AlphaFoldDB" id="A0A845L9B5"/>
<evidence type="ECO:0000313" key="3">
    <source>
        <dbReference type="EMBL" id="MZP30298.1"/>
    </source>
</evidence>
<keyword evidence="1" id="KW-0723">Serine/threonine-protein kinase</keyword>
<sequence length="327" mass="35279">MPAYKVNRDDEVGHVRRQALSFCGQIAFSPQEQAELAIIITELATNLARHATAGRLSVEALPGGKGVTIEALDEGPGIGDVTAALVDGASSKGSLGGGLGAIRRLADEFSIRSGPGGTEVKATKWAGEGRGNELEFGVYSRPHREHSCCDDGFWIQQDRLTTWLALFDNAHYPVERGAVWRRNSLEGALRSLQGLPLTDMVAMAHRQTFGGGGASLLLGRYDHRRHLLEYVAVGEISGALLWPGGWREVECQTGRVGHSLPPLILRRLPMTTGMVLAAATKGVALHWESIATADLKGGNLGDMCRQWVRTWGKQDDDATVLLARVRS</sequence>
<dbReference type="InterPro" id="IPR050267">
    <property type="entry name" value="Anti-sigma-factor_SerPK"/>
</dbReference>
<dbReference type="OrthoDB" id="2082205at2"/>
<dbReference type="SUPFAM" id="SSF55874">
    <property type="entry name" value="ATPase domain of HSP90 chaperone/DNA topoisomerase II/histidine kinase"/>
    <property type="match status" value="1"/>
</dbReference>
<evidence type="ECO:0000256" key="1">
    <source>
        <dbReference type="ARBA" id="ARBA00022527"/>
    </source>
</evidence>
<comment type="caution">
    <text evidence="3">The sequence shown here is derived from an EMBL/GenBank/DDBJ whole genome shotgun (WGS) entry which is preliminary data.</text>
</comment>
<evidence type="ECO:0000313" key="4">
    <source>
        <dbReference type="Proteomes" id="UP000463470"/>
    </source>
</evidence>
<dbReference type="GO" id="GO:0004674">
    <property type="term" value="F:protein serine/threonine kinase activity"/>
    <property type="evidence" value="ECO:0007669"/>
    <property type="project" value="UniProtKB-KW"/>
</dbReference>
<dbReference type="Proteomes" id="UP000463470">
    <property type="component" value="Unassembled WGS sequence"/>
</dbReference>
<dbReference type="Gene3D" id="3.30.565.10">
    <property type="entry name" value="Histidine kinase-like ATPase, C-terminal domain"/>
    <property type="match status" value="1"/>
</dbReference>